<gene>
    <name evidence="2" type="ORF">MFFC18_36390</name>
</gene>
<protein>
    <submittedName>
        <fullName evidence="2">Uncharacterized protein</fullName>
    </submittedName>
</protein>
<dbReference type="PROSITE" id="PS51257">
    <property type="entry name" value="PROKAR_LIPOPROTEIN"/>
    <property type="match status" value="1"/>
</dbReference>
<reference evidence="2 3" key="1">
    <citation type="submission" date="2019-08" db="EMBL/GenBank/DDBJ databases">
        <title>Deep-cultivation of Planctomycetes and their phenomic and genomic characterization uncovers novel biology.</title>
        <authorList>
            <person name="Wiegand S."/>
            <person name="Jogler M."/>
            <person name="Boedeker C."/>
            <person name="Pinto D."/>
            <person name="Vollmers J."/>
            <person name="Rivas-Marin E."/>
            <person name="Kohn T."/>
            <person name="Peeters S.H."/>
            <person name="Heuer A."/>
            <person name="Rast P."/>
            <person name="Oberbeckmann S."/>
            <person name="Bunk B."/>
            <person name="Jeske O."/>
            <person name="Meyerdierks A."/>
            <person name="Storesund J.E."/>
            <person name="Kallscheuer N."/>
            <person name="Luecker S."/>
            <person name="Lage O.M."/>
            <person name="Pohl T."/>
            <person name="Merkel B.J."/>
            <person name="Hornburger P."/>
            <person name="Mueller R.-W."/>
            <person name="Bruemmer F."/>
            <person name="Labrenz M."/>
            <person name="Spormann A.M."/>
            <person name="Op den Camp H."/>
            <person name="Overmann J."/>
            <person name="Amann R."/>
            <person name="Jetten M.S.M."/>
            <person name="Mascher T."/>
            <person name="Medema M.H."/>
            <person name="Devos D.P."/>
            <person name="Kaster A.-K."/>
            <person name="Ovreas L."/>
            <person name="Rohde M."/>
            <person name="Galperin M.Y."/>
            <person name="Jogler C."/>
        </authorList>
    </citation>
    <scope>NUCLEOTIDE SEQUENCE [LARGE SCALE GENOMIC DNA]</scope>
    <source>
        <strain evidence="2 3">FC18</strain>
    </source>
</reference>
<dbReference type="EMBL" id="CP042912">
    <property type="protein sequence ID" value="QEG23737.1"/>
    <property type="molecule type" value="Genomic_DNA"/>
</dbReference>
<dbReference type="RefSeq" id="WP_084417388.1">
    <property type="nucleotide sequence ID" value="NZ_CP042912.1"/>
</dbReference>
<evidence type="ECO:0000256" key="1">
    <source>
        <dbReference type="SAM" id="Phobius"/>
    </source>
</evidence>
<feature type="transmembrane region" description="Helical" evidence="1">
    <location>
        <begin position="111"/>
        <end position="130"/>
    </location>
</feature>
<evidence type="ECO:0000313" key="2">
    <source>
        <dbReference type="EMBL" id="QEG23737.1"/>
    </source>
</evidence>
<feature type="transmembrane region" description="Helical" evidence="1">
    <location>
        <begin position="137"/>
        <end position="158"/>
    </location>
</feature>
<evidence type="ECO:0000313" key="3">
    <source>
        <dbReference type="Proteomes" id="UP000322214"/>
    </source>
</evidence>
<keyword evidence="3" id="KW-1185">Reference proteome</keyword>
<dbReference type="AlphaFoldDB" id="A0A5B9PAD5"/>
<dbReference type="OrthoDB" id="9790458at2"/>
<dbReference type="Proteomes" id="UP000322214">
    <property type="component" value="Chromosome"/>
</dbReference>
<keyword evidence="1" id="KW-0812">Transmembrane</keyword>
<dbReference type="KEGG" id="mff:MFFC18_36390"/>
<organism evidence="2 3">
    <name type="scientific">Mariniblastus fucicola</name>
    <dbReference type="NCBI Taxonomy" id="980251"/>
    <lineage>
        <taxon>Bacteria</taxon>
        <taxon>Pseudomonadati</taxon>
        <taxon>Planctomycetota</taxon>
        <taxon>Planctomycetia</taxon>
        <taxon>Pirellulales</taxon>
        <taxon>Pirellulaceae</taxon>
        <taxon>Mariniblastus</taxon>
    </lineage>
</organism>
<sequence>MQKYLNPRIGNVAAIWGVVGACSVLGFAVFRMIGHVNEGFQHTLGWQHYALMVPWLFFMLYSEGYKGFQKGYSPRVAARANYLRERSTLVRAVFAPLFCMGFFDSTRKRKIVIWVLLLAITSLVVIFQFIPQPWRGVLDLGVVLGLTWGILATLYFMVKFWFGDAADANPEVPE</sequence>
<keyword evidence="1" id="KW-1133">Transmembrane helix</keyword>
<accession>A0A5B9PAD5</accession>
<name>A0A5B9PAD5_9BACT</name>
<proteinExistence type="predicted"/>
<keyword evidence="1" id="KW-0472">Membrane</keyword>
<feature type="transmembrane region" description="Helical" evidence="1">
    <location>
        <begin position="46"/>
        <end position="68"/>
    </location>
</feature>
<feature type="transmembrane region" description="Helical" evidence="1">
    <location>
        <begin position="12"/>
        <end position="34"/>
    </location>
</feature>